<sequence>MPVILELMALSVVSLWGVTLAATAFLQRTAVKIWLWFLSIAGTLATVALSETVRQSVAAAFN</sequence>
<accession>A0A7X0RD69</accession>
<reference evidence="2 3" key="1">
    <citation type="submission" date="2020-08" db="EMBL/GenBank/DDBJ databases">
        <authorList>
            <person name="Seo M.-J."/>
        </authorList>
    </citation>
    <scope>NUCLEOTIDE SEQUENCE [LARGE SCALE GENOMIC DNA]</scope>
    <source>
        <strain evidence="2 3">KIGAM211</strain>
    </source>
</reference>
<gene>
    <name evidence="2" type="ORF">H5V45_02015</name>
</gene>
<keyword evidence="1" id="KW-0472">Membrane</keyword>
<keyword evidence="3" id="KW-1185">Reference proteome</keyword>
<proteinExistence type="predicted"/>
<comment type="caution">
    <text evidence="2">The sequence shown here is derived from an EMBL/GenBank/DDBJ whole genome shotgun (WGS) entry which is preliminary data.</text>
</comment>
<organism evidence="2 3">
    <name type="scientific">Nocardioides luti</name>
    <dbReference type="NCBI Taxonomy" id="2761101"/>
    <lineage>
        <taxon>Bacteria</taxon>
        <taxon>Bacillati</taxon>
        <taxon>Actinomycetota</taxon>
        <taxon>Actinomycetes</taxon>
        <taxon>Propionibacteriales</taxon>
        <taxon>Nocardioidaceae</taxon>
        <taxon>Nocardioides</taxon>
    </lineage>
</organism>
<dbReference type="RefSeq" id="WP_185251396.1">
    <property type="nucleotide sequence ID" value="NZ_JACKXE010000001.1"/>
</dbReference>
<dbReference type="Proteomes" id="UP000523955">
    <property type="component" value="Unassembled WGS sequence"/>
</dbReference>
<name>A0A7X0RD69_9ACTN</name>
<protein>
    <submittedName>
        <fullName evidence="2">Uncharacterized protein</fullName>
    </submittedName>
</protein>
<feature type="transmembrane region" description="Helical" evidence="1">
    <location>
        <begin position="33"/>
        <end position="53"/>
    </location>
</feature>
<dbReference type="AlphaFoldDB" id="A0A7X0RD69"/>
<feature type="transmembrane region" description="Helical" evidence="1">
    <location>
        <begin position="7"/>
        <end position="27"/>
    </location>
</feature>
<evidence type="ECO:0000256" key="1">
    <source>
        <dbReference type="SAM" id="Phobius"/>
    </source>
</evidence>
<dbReference type="EMBL" id="JACKXE010000001">
    <property type="protein sequence ID" value="MBB6626086.1"/>
    <property type="molecule type" value="Genomic_DNA"/>
</dbReference>
<evidence type="ECO:0000313" key="3">
    <source>
        <dbReference type="Proteomes" id="UP000523955"/>
    </source>
</evidence>
<keyword evidence="1" id="KW-0812">Transmembrane</keyword>
<evidence type="ECO:0000313" key="2">
    <source>
        <dbReference type="EMBL" id="MBB6626086.1"/>
    </source>
</evidence>
<keyword evidence="1" id="KW-1133">Transmembrane helix</keyword>